<dbReference type="InterPro" id="IPR036822">
    <property type="entry name" value="CutC-like_dom_sf"/>
</dbReference>
<evidence type="ECO:0000256" key="2">
    <source>
        <dbReference type="HAMAP-Rule" id="MF_00795"/>
    </source>
</evidence>
<reference evidence="3 4" key="1">
    <citation type="submission" date="2020-05" db="EMBL/GenBank/DDBJ databases">
        <title>Nakamurella sp. DB0629 isolated from air conditioner.</title>
        <authorList>
            <person name="Kim D.H."/>
            <person name="Kim D.-U."/>
        </authorList>
    </citation>
    <scope>NUCLEOTIDE SEQUENCE [LARGE SCALE GENOMIC DNA]</scope>
    <source>
        <strain evidence="3 4">DB0629</strain>
    </source>
</reference>
<keyword evidence="4" id="KW-1185">Reference proteome</keyword>
<dbReference type="GO" id="GO:0005737">
    <property type="term" value="C:cytoplasm"/>
    <property type="evidence" value="ECO:0007669"/>
    <property type="project" value="UniProtKB-SubCell"/>
</dbReference>
<dbReference type="SUPFAM" id="SSF110395">
    <property type="entry name" value="CutC-like"/>
    <property type="match status" value="1"/>
</dbReference>
<keyword evidence="2" id="KW-0963">Cytoplasm</keyword>
<name>A0A849A909_9ACTN</name>
<accession>A0A849A909</accession>
<comment type="similarity">
    <text evidence="1 2">Belongs to the CutC family.</text>
</comment>
<dbReference type="GO" id="GO:0005507">
    <property type="term" value="F:copper ion binding"/>
    <property type="evidence" value="ECO:0007669"/>
    <property type="project" value="TreeGrafter"/>
</dbReference>
<dbReference type="Proteomes" id="UP000562984">
    <property type="component" value="Unassembled WGS sequence"/>
</dbReference>
<protein>
    <recommendedName>
        <fullName evidence="2">PF03932 family protein CutC</fullName>
    </recommendedName>
</protein>
<dbReference type="PANTHER" id="PTHR12598:SF0">
    <property type="entry name" value="COPPER HOMEOSTASIS PROTEIN CUTC HOMOLOG"/>
    <property type="match status" value="1"/>
</dbReference>
<evidence type="ECO:0000313" key="4">
    <source>
        <dbReference type="Proteomes" id="UP000562984"/>
    </source>
</evidence>
<comment type="caution">
    <text evidence="2">Once thought to be involved in copper homeostasis, experiments in E.coli have shown this is not the case.</text>
</comment>
<gene>
    <name evidence="2" type="primary">cutC</name>
    <name evidence="3" type="ORF">HKD39_07515</name>
</gene>
<dbReference type="PANTHER" id="PTHR12598">
    <property type="entry name" value="COPPER HOMEOSTASIS PROTEIN CUTC"/>
    <property type="match status" value="1"/>
</dbReference>
<sequence length="284" mass="28095">MPGTDPVQTEVCVDSVAGVRVAAAAGADRVELCSALEVGGLTPSLGLIEAAVDAAVEVRPTGLAPMAVHVLIRCRPGDFCYAPDELALMARDAGAAVSAGADGLVLGALTRAGSVDAPALLRLAEQCRIGSRAGLVTSGNSVESGGRDAPAVTFHRAIDVSADPVAALWDIAALADAGLRVQRVLSSGQARSAAAGVPVLAAMVRAAEQLPLAVMAGAGIRPENVAGVIAGSGVRQVHFSARGRAAALAPPAGSRASMGEQDSQGYGITDPDAVAATITAARAG</sequence>
<dbReference type="HAMAP" id="MF_00795">
    <property type="entry name" value="CutC"/>
    <property type="match status" value="1"/>
</dbReference>
<comment type="subcellular location">
    <subcellularLocation>
        <location evidence="2">Cytoplasm</location>
    </subcellularLocation>
</comment>
<comment type="caution">
    <text evidence="3">The sequence shown here is derived from an EMBL/GenBank/DDBJ whole genome shotgun (WGS) entry which is preliminary data.</text>
</comment>
<proteinExistence type="inferred from homology"/>
<dbReference type="AlphaFoldDB" id="A0A849A909"/>
<evidence type="ECO:0000313" key="3">
    <source>
        <dbReference type="EMBL" id="NNG35561.1"/>
    </source>
</evidence>
<dbReference type="Pfam" id="PF03932">
    <property type="entry name" value="CutC"/>
    <property type="match status" value="2"/>
</dbReference>
<dbReference type="Gene3D" id="3.20.20.380">
    <property type="entry name" value="Copper homeostasis (CutC) domain"/>
    <property type="match status" value="1"/>
</dbReference>
<organism evidence="3 4">
    <name type="scientific">Nakamurella aerolata</name>
    <dbReference type="NCBI Taxonomy" id="1656892"/>
    <lineage>
        <taxon>Bacteria</taxon>
        <taxon>Bacillati</taxon>
        <taxon>Actinomycetota</taxon>
        <taxon>Actinomycetes</taxon>
        <taxon>Nakamurellales</taxon>
        <taxon>Nakamurellaceae</taxon>
        <taxon>Nakamurella</taxon>
    </lineage>
</organism>
<evidence type="ECO:0000256" key="1">
    <source>
        <dbReference type="ARBA" id="ARBA00007768"/>
    </source>
</evidence>
<dbReference type="EMBL" id="JABEND010000003">
    <property type="protein sequence ID" value="NNG35561.1"/>
    <property type="molecule type" value="Genomic_DNA"/>
</dbReference>
<dbReference type="InterPro" id="IPR005627">
    <property type="entry name" value="CutC-like"/>
</dbReference>